<name>C2XU52_BACMY</name>
<organism evidence="1">
    <name type="scientific">Bacillus mycoides</name>
    <dbReference type="NCBI Taxonomy" id="1405"/>
    <lineage>
        <taxon>Bacteria</taxon>
        <taxon>Bacillati</taxon>
        <taxon>Bacillota</taxon>
        <taxon>Bacilli</taxon>
        <taxon>Bacillales</taxon>
        <taxon>Bacillaceae</taxon>
        <taxon>Bacillus</taxon>
        <taxon>Bacillus cereus group</taxon>
    </lineage>
</organism>
<gene>
    <name evidence="1" type="ORF">bcere0026_22230</name>
</gene>
<reference evidence="1" key="1">
    <citation type="journal article" date="2012" name="Genome Res.">
        <title>Genomic characterization of the Bacillus cereus sensu lato species: Backdrop to the evolution of Bacillus anthracis.</title>
        <authorList>
            <person name="Zwick M.E."/>
            <person name="Joseph S.J."/>
            <person name="Didelot X."/>
            <person name="Chen P.E."/>
            <person name="Bishop-Lilly K.A."/>
            <person name="Stewart A.C."/>
            <person name="Willner K."/>
            <person name="Nolan N."/>
            <person name="Lentz S."/>
            <person name="Thomason M.K."/>
            <person name="Sozhamannan S."/>
            <person name="Mateczun A.J."/>
            <person name="Du L."/>
            <person name="Read T.D."/>
        </authorList>
    </citation>
    <scope>NUCLEOTIDE SEQUENCE [LARGE SCALE GENOMIC DNA]</scope>
    <source>
        <strain evidence="1">AH603</strain>
    </source>
</reference>
<evidence type="ECO:0000313" key="1">
    <source>
        <dbReference type="EMBL" id="EEL70769.1"/>
    </source>
</evidence>
<protein>
    <submittedName>
        <fullName evidence="1">Uncharacterized protein</fullName>
    </submittedName>
</protein>
<proteinExistence type="predicted"/>
<dbReference type="AlphaFoldDB" id="C2XU52"/>
<sequence length="58" mass="6975">MKSLKDQIANIINRKFKIFKFSKELLEQTVWILRKLEAKRMIHFNSLLIIKCRGELKA</sequence>
<dbReference type="Proteomes" id="UP000001753">
    <property type="component" value="Chromosome"/>
</dbReference>
<dbReference type="EMBL" id="ACMP01000068">
    <property type="protein sequence ID" value="EEL70769.1"/>
    <property type="molecule type" value="Genomic_DNA"/>
</dbReference>
<comment type="caution">
    <text evidence="1">The sequence shown here is derived from an EMBL/GenBank/DDBJ whole genome shotgun (WGS) entry which is preliminary data.</text>
</comment>
<accession>C2XU52</accession>
<dbReference type="HOGENOM" id="CLU_2969564_0_0_9"/>